<name>A0AAV4VE90_CAEEX</name>
<keyword evidence="3" id="KW-1185">Reference proteome</keyword>
<feature type="signal peptide" evidence="1">
    <location>
        <begin position="1"/>
        <end position="30"/>
    </location>
</feature>
<proteinExistence type="predicted"/>
<dbReference type="AlphaFoldDB" id="A0AAV4VE90"/>
<gene>
    <name evidence="2" type="ORF">CEXT_125991</name>
</gene>
<evidence type="ECO:0000256" key="1">
    <source>
        <dbReference type="SAM" id="SignalP"/>
    </source>
</evidence>
<reference evidence="2 3" key="1">
    <citation type="submission" date="2021-06" db="EMBL/GenBank/DDBJ databases">
        <title>Caerostris extrusa draft genome.</title>
        <authorList>
            <person name="Kono N."/>
            <person name="Arakawa K."/>
        </authorList>
    </citation>
    <scope>NUCLEOTIDE SEQUENCE [LARGE SCALE GENOMIC DNA]</scope>
</reference>
<evidence type="ECO:0000313" key="2">
    <source>
        <dbReference type="EMBL" id="GIY68221.1"/>
    </source>
</evidence>
<comment type="caution">
    <text evidence="2">The sequence shown here is derived from an EMBL/GenBank/DDBJ whole genome shotgun (WGS) entry which is preliminary data.</text>
</comment>
<accession>A0AAV4VE90</accession>
<evidence type="ECO:0000313" key="3">
    <source>
        <dbReference type="Proteomes" id="UP001054945"/>
    </source>
</evidence>
<organism evidence="2 3">
    <name type="scientific">Caerostris extrusa</name>
    <name type="common">Bark spider</name>
    <name type="synonym">Caerostris bankana</name>
    <dbReference type="NCBI Taxonomy" id="172846"/>
    <lineage>
        <taxon>Eukaryota</taxon>
        <taxon>Metazoa</taxon>
        <taxon>Ecdysozoa</taxon>
        <taxon>Arthropoda</taxon>
        <taxon>Chelicerata</taxon>
        <taxon>Arachnida</taxon>
        <taxon>Araneae</taxon>
        <taxon>Araneomorphae</taxon>
        <taxon>Entelegynae</taxon>
        <taxon>Araneoidea</taxon>
        <taxon>Araneidae</taxon>
        <taxon>Caerostris</taxon>
    </lineage>
</organism>
<protein>
    <submittedName>
        <fullName evidence="2">Uncharacterized protein</fullName>
    </submittedName>
</protein>
<dbReference type="Proteomes" id="UP001054945">
    <property type="component" value="Unassembled WGS sequence"/>
</dbReference>
<dbReference type="EMBL" id="BPLR01014342">
    <property type="protein sequence ID" value="GIY68221.1"/>
    <property type="molecule type" value="Genomic_DNA"/>
</dbReference>
<sequence>MTVRRKVDRLQSVADTLATLLLLLTCRTEGHVLINAFKEDNDSGLDIFEIKWNSPPVCNHGTCKLSAQTIYRTTLSDPLRSASETQKKLKKKRSTDIHRLVIQCGTEDGRDRKVSVPFDVLSHSGIRMPTVLFYPNLFPIRYPSVTWCHVQRASLVSFSSATSF</sequence>
<keyword evidence="1" id="KW-0732">Signal</keyword>
<feature type="chain" id="PRO_5043999961" evidence="1">
    <location>
        <begin position="31"/>
        <end position="164"/>
    </location>
</feature>